<keyword evidence="11" id="KW-1185">Reference proteome</keyword>
<dbReference type="InterPro" id="IPR015500">
    <property type="entry name" value="Peptidase_S8_subtilisin-rel"/>
</dbReference>
<protein>
    <submittedName>
        <fullName evidence="10">Subtilisin-like protein</fullName>
    </submittedName>
</protein>
<dbReference type="InterPro" id="IPR000209">
    <property type="entry name" value="Peptidase_S8/S53_dom"/>
</dbReference>
<dbReference type="InterPro" id="IPR036852">
    <property type="entry name" value="Peptidase_S8/S53_dom_sf"/>
</dbReference>
<feature type="active site" description="Charge relay system" evidence="7">
    <location>
        <position position="30"/>
    </location>
</feature>
<comment type="similarity">
    <text evidence="1 7">Belongs to the peptidase S8 family.</text>
</comment>
<name>A0A319CTG9_9EURO</name>
<dbReference type="PROSITE" id="PS51892">
    <property type="entry name" value="SUBTILASE"/>
    <property type="match status" value="1"/>
</dbReference>
<keyword evidence="5 7" id="KW-0720">Serine protease</keyword>
<feature type="active site" description="Charge relay system" evidence="7">
    <location>
        <position position="70"/>
    </location>
</feature>
<evidence type="ECO:0000313" key="10">
    <source>
        <dbReference type="EMBL" id="PYH88555.1"/>
    </source>
</evidence>
<dbReference type="SUPFAM" id="SSF52743">
    <property type="entry name" value="Subtilisin-like"/>
    <property type="match status" value="1"/>
</dbReference>
<evidence type="ECO:0000256" key="5">
    <source>
        <dbReference type="ARBA" id="ARBA00022825"/>
    </source>
</evidence>
<dbReference type="GO" id="GO:0006508">
    <property type="term" value="P:proteolysis"/>
    <property type="evidence" value="ECO:0007669"/>
    <property type="project" value="UniProtKB-KW"/>
</dbReference>
<feature type="domain" description="Peptidase S8/S53" evidence="9">
    <location>
        <begin position="23"/>
        <end position="248"/>
    </location>
</feature>
<dbReference type="CDD" id="cd00306">
    <property type="entry name" value="Peptidases_S8_S53"/>
    <property type="match status" value="1"/>
</dbReference>
<evidence type="ECO:0000259" key="9">
    <source>
        <dbReference type="Pfam" id="PF00082"/>
    </source>
</evidence>
<sequence>MDQSTIASSSSHPIQPGEEPRRRIRIAILDTGINAQCSFFSDASRWARLRKWRDFVEDRGMPVDEDAGSHGTEVVALTMKHGPAADIYVARVAHNCNDTRNSPARMIQALAWAADEEVDIVLFSLGFAVDDEDSEDDAWLVQGAIMSAQLKRKNQLVCFGAAGDRGASQPALHPARCVDVLAIYATCADRQFQPFNPVPYKGQGQCFGVVGVDLPGVSGGSDVRLTGTSFAAALVAGTAAVLLEIARSATTSDNGYIFEKLAVHWGMYEVLMALSTEVEDQRRYVDPRRFLRLDREARVTWLLDALSR</sequence>
<reference evidence="10 11" key="1">
    <citation type="submission" date="2018-02" db="EMBL/GenBank/DDBJ databases">
        <title>The genomes of Aspergillus section Nigri reveals drivers in fungal speciation.</title>
        <authorList>
            <consortium name="DOE Joint Genome Institute"/>
            <person name="Vesth T.C."/>
            <person name="Nybo J."/>
            <person name="Theobald S."/>
            <person name="Brandl J."/>
            <person name="Frisvad J.C."/>
            <person name="Nielsen K.F."/>
            <person name="Lyhne E.K."/>
            <person name="Kogle M.E."/>
            <person name="Kuo A."/>
            <person name="Riley R."/>
            <person name="Clum A."/>
            <person name="Nolan M."/>
            <person name="Lipzen A."/>
            <person name="Salamov A."/>
            <person name="Henrissat B."/>
            <person name="Wiebenga A."/>
            <person name="De vries R.P."/>
            <person name="Grigoriev I.V."/>
            <person name="Mortensen U.H."/>
            <person name="Andersen M.R."/>
            <person name="Baker S.E."/>
        </authorList>
    </citation>
    <scope>NUCLEOTIDE SEQUENCE [LARGE SCALE GENOMIC DNA]</scope>
    <source>
        <strain evidence="10 11">CBS 707.79</strain>
    </source>
</reference>
<keyword evidence="2 7" id="KW-0645">Protease</keyword>
<keyword evidence="3" id="KW-0732">Signal</keyword>
<evidence type="ECO:0000256" key="4">
    <source>
        <dbReference type="ARBA" id="ARBA00022801"/>
    </source>
</evidence>
<evidence type="ECO:0000256" key="8">
    <source>
        <dbReference type="SAM" id="MobiDB-lite"/>
    </source>
</evidence>
<gene>
    <name evidence="10" type="ORF">BO71DRAFT_445158</name>
</gene>
<evidence type="ECO:0000256" key="6">
    <source>
        <dbReference type="ARBA" id="ARBA00023145"/>
    </source>
</evidence>
<dbReference type="Proteomes" id="UP000247810">
    <property type="component" value="Unassembled WGS sequence"/>
</dbReference>
<evidence type="ECO:0000256" key="7">
    <source>
        <dbReference type="PROSITE-ProRule" id="PRU01240"/>
    </source>
</evidence>
<proteinExistence type="inferred from homology"/>
<accession>A0A319CTG9</accession>
<dbReference type="Pfam" id="PF00082">
    <property type="entry name" value="Peptidase_S8"/>
    <property type="match status" value="1"/>
</dbReference>
<feature type="compositionally biased region" description="Polar residues" evidence="8">
    <location>
        <begin position="1"/>
        <end position="13"/>
    </location>
</feature>
<keyword evidence="6" id="KW-0865">Zymogen</keyword>
<keyword evidence="4 7" id="KW-0378">Hydrolase</keyword>
<evidence type="ECO:0000313" key="11">
    <source>
        <dbReference type="Proteomes" id="UP000247810"/>
    </source>
</evidence>
<dbReference type="PRINTS" id="PR00723">
    <property type="entry name" value="SUBTILISIN"/>
</dbReference>
<dbReference type="EMBL" id="KZ826082">
    <property type="protein sequence ID" value="PYH88555.1"/>
    <property type="molecule type" value="Genomic_DNA"/>
</dbReference>
<dbReference type="GO" id="GO:0004252">
    <property type="term" value="F:serine-type endopeptidase activity"/>
    <property type="evidence" value="ECO:0007669"/>
    <property type="project" value="UniProtKB-UniRule"/>
</dbReference>
<dbReference type="VEuPathDB" id="FungiDB:BO71DRAFT_445158"/>
<evidence type="ECO:0000256" key="2">
    <source>
        <dbReference type="ARBA" id="ARBA00022670"/>
    </source>
</evidence>
<dbReference type="PANTHER" id="PTHR43806">
    <property type="entry name" value="PEPTIDASE S8"/>
    <property type="match status" value="1"/>
</dbReference>
<feature type="region of interest" description="Disordered" evidence="8">
    <location>
        <begin position="1"/>
        <end position="21"/>
    </location>
</feature>
<dbReference type="Gene3D" id="3.40.50.200">
    <property type="entry name" value="Peptidase S8/S53 domain"/>
    <property type="match status" value="1"/>
</dbReference>
<dbReference type="STRING" id="1448320.A0A319CTG9"/>
<evidence type="ECO:0000256" key="3">
    <source>
        <dbReference type="ARBA" id="ARBA00022729"/>
    </source>
</evidence>
<dbReference type="PANTHER" id="PTHR43806:SF11">
    <property type="entry name" value="CEREVISIN-RELATED"/>
    <property type="match status" value="1"/>
</dbReference>
<dbReference type="OrthoDB" id="4511051at2759"/>
<dbReference type="InterPro" id="IPR050131">
    <property type="entry name" value="Peptidase_S8_subtilisin-like"/>
</dbReference>
<dbReference type="AlphaFoldDB" id="A0A319CTG9"/>
<evidence type="ECO:0000256" key="1">
    <source>
        <dbReference type="ARBA" id="ARBA00011073"/>
    </source>
</evidence>
<organism evidence="10 11">
    <name type="scientific">Aspergillus ellipticus CBS 707.79</name>
    <dbReference type="NCBI Taxonomy" id="1448320"/>
    <lineage>
        <taxon>Eukaryota</taxon>
        <taxon>Fungi</taxon>
        <taxon>Dikarya</taxon>
        <taxon>Ascomycota</taxon>
        <taxon>Pezizomycotina</taxon>
        <taxon>Eurotiomycetes</taxon>
        <taxon>Eurotiomycetidae</taxon>
        <taxon>Eurotiales</taxon>
        <taxon>Aspergillaceae</taxon>
        <taxon>Aspergillus</taxon>
        <taxon>Aspergillus subgen. Circumdati</taxon>
    </lineage>
</organism>
<feature type="active site" description="Charge relay system" evidence="7">
    <location>
        <position position="229"/>
    </location>
</feature>